<dbReference type="eggNOG" id="KOG4658">
    <property type="taxonomic scope" value="Eukaryota"/>
</dbReference>
<dbReference type="Proteomes" id="UP000008694">
    <property type="component" value="Unassembled WGS sequence"/>
</dbReference>
<dbReference type="AlphaFoldDB" id="D7MS36"/>
<sequence>MAEHVLPILKYSFDDLKHESAKLCLSIRIVGYARNIDINQGINRATNRGFEIVGVLSRAKLLMEDGGSKQYVEMHDVIRKIAMWITSNFGNDKERWVVQANTR</sequence>
<gene>
    <name evidence="1" type="ORF">ARALYDRAFT_917498</name>
</gene>
<keyword evidence="2" id="KW-1185">Reference proteome</keyword>
<reference evidence="2" key="1">
    <citation type="journal article" date="2011" name="Nat. Genet.">
        <title>The Arabidopsis lyrata genome sequence and the basis of rapid genome size change.</title>
        <authorList>
            <person name="Hu T.T."/>
            <person name="Pattyn P."/>
            <person name="Bakker E.G."/>
            <person name="Cao J."/>
            <person name="Cheng J.-F."/>
            <person name="Clark R.M."/>
            <person name="Fahlgren N."/>
            <person name="Fawcett J.A."/>
            <person name="Grimwood J."/>
            <person name="Gundlach H."/>
            <person name="Haberer G."/>
            <person name="Hollister J.D."/>
            <person name="Ossowski S."/>
            <person name="Ottilar R.P."/>
            <person name="Salamov A.A."/>
            <person name="Schneeberger K."/>
            <person name="Spannagl M."/>
            <person name="Wang X."/>
            <person name="Yang L."/>
            <person name="Nasrallah M.E."/>
            <person name="Bergelson J."/>
            <person name="Carrington J.C."/>
            <person name="Gaut B.S."/>
            <person name="Schmutz J."/>
            <person name="Mayer K.F.X."/>
            <person name="Van de Peer Y."/>
            <person name="Grigoriev I.V."/>
            <person name="Nordborg M."/>
            <person name="Weigel D."/>
            <person name="Guo Y.-L."/>
        </authorList>
    </citation>
    <scope>NUCLEOTIDE SEQUENCE [LARGE SCALE GENOMIC DNA]</scope>
    <source>
        <strain evidence="2">cv. MN47</strain>
    </source>
</reference>
<proteinExistence type="predicted"/>
<accession>D7MS36</accession>
<evidence type="ECO:0000313" key="2">
    <source>
        <dbReference type="Proteomes" id="UP000008694"/>
    </source>
</evidence>
<evidence type="ECO:0000313" key="1">
    <source>
        <dbReference type="EMBL" id="EFH41769.1"/>
    </source>
</evidence>
<dbReference type="HOGENOM" id="CLU_2267463_0_0_1"/>
<dbReference type="Gramene" id="scaffold_800898.1">
    <property type="protein sequence ID" value="scaffold_800898.1"/>
    <property type="gene ID" value="scaffold_800898.1"/>
</dbReference>
<name>D7MS36_ARALL</name>
<dbReference type="EMBL" id="GL348720">
    <property type="protein sequence ID" value="EFH41769.1"/>
    <property type="molecule type" value="Genomic_DNA"/>
</dbReference>
<protein>
    <submittedName>
        <fullName evidence="1">Uncharacterized protein</fullName>
    </submittedName>
</protein>
<organism evidence="2">
    <name type="scientific">Arabidopsis lyrata subsp. lyrata</name>
    <name type="common">Lyre-leaved rock-cress</name>
    <dbReference type="NCBI Taxonomy" id="81972"/>
    <lineage>
        <taxon>Eukaryota</taxon>
        <taxon>Viridiplantae</taxon>
        <taxon>Streptophyta</taxon>
        <taxon>Embryophyta</taxon>
        <taxon>Tracheophyta</taxon>
        <taxon>Spermatophyta</taxon>
        <taxon>Magnoliopsida</taxon>
        <taxon>eudicotyledons</taxon>
        <taxon>Gunneridae</taxon>
        <taxon>Pentapetalae</taxon>
        <taxon>rosids</taxon>
        <taxon>malvids</taxon>
        <taxon>Brassicales</taxon>
        <taxon>Brassicaceae</taxon>
        <taxon>Camelineae</taxon>
        <taxon>Arabidopsis</taxon>
    </lineage>
</organism>